<feature type="transmembrane region" description="Helical" evidence="10">
    <location>
        <begin position="30"/>
        <end position="50"/>
    </location>
</feature>
<keyword evidence="7" id="KW-0972">Capsule biogenesis/degradation</keyword>
<keyword evidence="9 10" id="KW-0472">Membrane</keyword>
<sequence>MYIIKDLIKYKTIIKQFTLRELSIKYKGSVLGFSWTFITPILMLVVYTFVFSEIFNSRWSQTDNGGHVEFALLVFCGLIVFNIFSEVILRAPTLIPSNVNLVKKVVFPLQLLIINILFATLVQAAISFTILVTGVWIFMGGVHWTIVLLPVVILPLVLITAGVGWIVSSLGVYFKDIGQFLGVFVQALMLLSPIFYPVSLIPKNLLFIYNLNPITFVVEDVRRIIVWGQLPQWEWTISGIVIGTILLIIGYKWFMKTKGGFSDVL</sequence>
<feature type="transmembrane region" description="Helical" evidence="10">
    <location>
        <begin position="235"/>
        <end position="254"/>
    </location>
</feature>
<protein>
    <recommendedName>
        <fullName evidence="10">Transport permease protein</fullName>
    </recommendedName>
</protein>
<evidence type="ECO:0000256" key="10">
    <source>
        <dbReference type="RuleBase" id="RU361157"/>
    </source>
</evidence>
<evidence type="ECO:0000256" key="3">
    <source>
        <dbReference type="ARBA" id="ARBA00022448"/>
    </source>
</evidence>
<feature type="domain" description="ABC transmembrane type-2" evidence="11">
    <location>
        <begin position="31"/>
        <end position="257"/>
    </location>
</feature>
<keyword evidence="13" id="KW-1185">Reference proteome</keyword>
<comment type="caution">
    <text evidence="12">The sequence shown here is derived from an EMBL/GenBank/DDBJ whole genome shotgun (WGS) entry which is preliminary data.</text>
</comment>
<name>A0ABU9DSN9_9BACL</name>
<feature type="transmembrane region" description="Helical" evidence="10">
    <location>
        <begin position="180"/>
        <end position="201"/>
    </location>
</feature>
<dbReference type="PANTHER" id="PTHR30413:SF10">
    <property type="entry name" value="CAPSULE POLYSACCHARIDE EXPORT INNER-MEMBRANE PROTEIN CTRC"/>
    <property type="match status" value="1"/>
</dbReference>
<evidence type="ECO:0000256" key="6">
    <source>
        <dbReference type="ARBA" id="ARBA00022692"/>
    </source>
</evidence>
<evidence type="ECO:0000256" key="4">
    <source>
        <dbReference type="ARBA" id="ARBA00022475"/>
    </source>
</evidence>
<evidence type="ECO:0000256" key="2">
    <source>
        <dbReference type="ARBA" id="ARBA00007783"/>
    </source>
</evidence>
<reference evidence="12 13" key="1">
    <citation type="submission" date="2024-04" db="EMBL/GenBank/DDBJ databases">
        <title>draft genome sequnece of Paenibacillus filicis.</title>
        <authorList>
            <person name="Kim D.-U."/>
        </authorList>
    </citation>
    <scope>NUCLEOTIDE SEQUENCE [LARGE SCALE GENOMIC DNA]</scope>
    <source>
        <strain evidence="12 13">KACC14197</strain>
    </source>
</reference>
<gene>
    <name evidence="12" type="ORF">WMW72_24585</name>
</gene>
<comment type="subcellular location">
    <subcellularLocation>
        <location evidence="1 10">Cell membrane</location>
        <topology evidence="1 10">Multi-pass membrane protein</topology>
    </subcellularLocation>
</comment>
<proteinExistence type="inferred from homology"/>
<keyword evidence="8 10" id="KW-1133">Transmembrane helix</keyword>
<feature type="transmembrane region" description="Helical" evidence="10">
    <location>
        <begin position="70"/>
        <end position="89"/>
    </location>
</feature>
<organism evidence="12 13">
    <name type="scientific">Paenibacillus filicis</name>
    <dbReference type="NCBI Taxonomy" id="669464"/>
    <lineage>
        <taxon>Bacteria</taxon>
        <taxon>Bacillati</taxon>
        <taxon>Bacillota</taxon>
        <taxon>Bacilli</taxon>
        <taxon>Bacillales</taxon>
        <taxon>Paenibacillaceae</taxon>
        <taxon>Paenibacillus</taxon>
    </lineage>
</organism>
<dbReference type="InterPro" id="IPR000412">
    <property type="entry name" value="ABC_2_transport"/>
</dbReference>
<comment type="similarity">
    <text evidence="2 10">Belongs to the ABC-2 integral membrane protein family.</text>
</comment>
<evidence type="ECO:0000256" key="5">
    <source>
        <dbReference type="ARBA" id="ARBA00022597"/>
    </source>
</evidence>
<keyword evidence="3 10" id="KW-0813">Transport</keyword>
<evidence type="ECO:0000256" key="7">
    <source>
        <dbReference type="ARBA" id="ARBA00022903"/>
    </source>
</evidence>
<accession>A0ABU9DSN9</accession>
<dbReference type="PROSITE" id="PS51012">
    <property type="entry name" value="ABC_TM2"/>
    <property type="match status" value="1"/>
</dbReference>
<feature type="transmembrane region" description="Helical" evidence="10">
    <location>
        <begin position="144"/>
        <end position="168"/>
    </location>
</feature>
<evidence type="ECO:0000256" key="8">
    <source>
        <dbReference type="ARBA" id="ARBA00022989"/>
    </source>
</evidence>
<dbReference type="PRINTS" id="PR00164">
    <property type="entry name" value="ABC2TRNSPORT"/>
</dbReference>
<evidence type="ECO:0000313" key="12">
    <source>
        <dbReference type="EMBL" id="MEK8131085.1"/>
    </source>
</evidence>
<feature type="transmembrane region" description="Helical" evidence="10">
    <location>
        <begin position="109"/>
        <end position="138"/>
    </location>
</feature>
<keyword evidence="5" id="KW-0762">Sugar transport</keyword>
<evidence type="ECO:0000313" key="13">
    <source>
        <dbReference type="Proteomes" id="UP001469365"/>
    </source>
</evidence>
<evidence type="ECO:0000256" key="9">
    <source>
        <dbReference type="ARBA" id="ARBA00023136"/>
    </source>
</evidence>
<dbReference type="InterPro" id="IPR047817">
    <property type="entry name" value="ABC2_TM_bact-type"/>
</dbReference>
<dbReference type="Proteomes" id="UP001469365">
    <property type="component" value="Unassembled WGS sequence"/>
</dbReference>
<dbReference type="PANTHER" id="PTHR30413">
    <property type="entry name" value="INNER MEMBRANE TRANSPORT PERMEASE"/>
    <property type="match status" value="1"/>
</dbReference>
<dbReference type="Pfam" id="PF01061">
    <property type="entry name" value="ABC2_membrane"/>
    <property type="match status" value="1"/>
</dbReference>
<dbReference type="EMBL" id="JBBPCC010000018">
    <property type="protein sequence ID" value="MEK8131085.1"/>
    <property type="molecule type" value="Genomic_DNA"/>
</dbReference>
<dbReference type="InterPro" id="IPR013525">
    <property type="entry name" value="ABC2_TM"/>
</dbReference>
<keyword evidence="4 10" id="KW-1003">Cell membrane</keyword>
<evidence type="ECO:0000256" key="1">
    <source>
        <dbReference type="ARBA" id="ARBA00004651"/>
    </source>
</evidence>
<evidence type="ECO:0000259" key="11">
    <source>
        <dbReference type="PROSITE" id="PS51012"/>
    </source>
</evidence>
<dbReference type="RefSeq" id="WP_341418222.1">
    <property type="nucleotide sequence ID" value="NZ_JBBPCC010000018.1"/>
</dbReference>
<keyword evidence="6 10" id="KW-0812">Transmembrane</keyword>